<feature type="transmembrane region" description="Helical" evidence="1">
    <location>
        <begin position="83"/>
        <end position="108"/>
    </location>
</feature>
<dbReference type="eggNOG" id="ENOG502ZYIG">
    <property type="taxonomic scope" value="Bacteria"/>
</dbReference>
<dbReference type="AlphaFoldDB" id="A0A068SSK3"/>
<keyword evidence="4" id="KW-1185">Reference proteome</keyword>
<dbReference type="RefSeq" id="WP_038589419.1">
    <property type="nucleotide sequence ID" value="NZ_HG938353.1"/>
</dbReference>
<dbReference type="HOGENOM" id="CLU_2155648_0_0_5"/>
<keyword evidence="1" id="KW-0472">Membrane</keyword>
<evidence type="ECO:0000256" key="2">
    <source>
        <dbReference type="SAM" id="SignalP"/>
    </source>
</evidence>
<dbReference type="GeneID" id="24255368"/>
<keyword evidence="2" id="KW-0732">Signal</keyword>
<feature type="transmembrane region" description="Helical" evidence="1">
    <location>
        <begin position="47"/>
        <end position="71"/>
    </location>
</feature>
<evidence type="ECO:0008006" key="5">
    <source>
        <dbReference type="Google" id="ProtNLM"/>
    </source>
</evidence>
<dbReference type="Proteomes" id="UP000028181">
    <property type="component" value="Chromosome I"/>
</dbReference>
<dbReference type="KEGG" id="ngg:RG540_CH30430"/>
<dbReference type="PATRIC" id="fig|1028800.3.peg.3085"/>
<dbReference type="OrthoDB" id="9808690at2"/>
<reference evidence="4" key="1">
    <citation type="journal article" date="2014" name="BMC Genomics">
        <title>Genome sequencing of two Neorhizobium galegae strains reveals a noeT gene responsible for the unusual acetylation of the nodulation factors.</title>
        <authorList>
            <person name="Osterman J."/>
            <person name="Marsh J."/>
            <person name="Laine P.K."/>
            <person name="Zeng Z."/>
            <person name="Alatalo E."/>
            <person name="Sullivan J.T."/>
            <person name="Young J.P."/>
            <person name="Thomas-Oates J."/>
            <person name="Paulin L."/>
            <person name="Lindstrom K."/>
        </authorList>
    </citation>
    <scope>NUCLEOTIDE SEQUENCE [LARGE SCALE GENOMIC DNA]</scope>
    <source>
        <strain evidence="4">HAMBI 540</strain>
    </source>
</reference>
<name>A0A068SSK3_NEOGA</name>
<keyword evidence="1" id="KW-1133">Transmembrane helix</keyword>
<keyword evidence="1" id="KW-0812">Transmembrane</keyword>
<evidence type="ECO:0000313" key="3">
    <source>
        <dbReference type="EMBL" id="CDN49208.1"/>
    </source>
</evidence>
<proteinExistence type="predicted"/>
<organism evidence="3 4">
    <name type="scientific">Neorhizobium galegae bv. orientalis str. HAMBI 540</name>
    <dbReference type="NCBI Taxonomy" id="1028800"/>
    <lineage>
        <taxon>Bacteria</taxon>
        <taxon>Pseudomonadati</taxon>
        <taxon>Pseudomonadota</taxon>
        <taxon>Alphaproteobacteria</taxon>
        <taxon>Hyphomicrobiales</taxon>
        <taxon>Rhizobiaceae</taxon>
        <taxon>Rhizobium/Agrobacterium group</taxon>
        <taxon>Neorhizobium</taxon>
    </lineage>
</organism>
<accession>A0A068SSK3</accession>
<dbReference type="EMBL" id="HG938353">
    <property type="protein sequence ID" value="CDN49208.1"/>
    <property type="molecule type" value="Genomic_DNA"/>
</dbReference>
<feature type="chain" id="PRO_5001653365" description="DUF1648 domain-containing protein" evidence="2">
    <location>
        <begin position="24"/>
        <end position="111"/>
    </location>
</feature>
<feature type="signal peptide" evidence="2">
    <location>
        <begin position="1"/>
        <end position="23"/>
    </location>
</feature>
<sequence length="111" mass="11700">MKATLPLTLSLALLATMAAASLAAWFMITPGADLAVHFRLDGTPDRYAPAPFALSIIPVVALVSTAIFALTRRFNHRTADKPVLYMAVWIFAIAALAGGHAMIVGHALSAN</sequence>
<evidence type="ECO:0000256" key="1">
    <source>
        <dbReference type="SAM" id="Phobius"/>
    </source>
</evidence>
<evidence type="ECO:0000313" key="4">
    <source>
        <dbReference type="Proteomes" id="UP000028181"/>
    </source>
</evidence>
<protein>
    <recommendedName>
        <fullName evidence="5">DUF1648 domain-containing protein</fullName>
    </recommendedName>
</protein>
<gene>
    <name evidence="3" type="ORF">RG540_CH30430</name>
</gene>